<dbReference type="EMBL" id="RJUL01000005">
    <property type="protein sequence ID" value="ROQ25850.1"/>
    <property type="molecule type" value="Genomic_DNA"/>
</dbReference>
<reference evidence="6 7" key="1">
    <citation type="submission" date="2018-11" db="EMBL/GenBank/DDBJ databases">
        <title>Genomic Encyclopedia of Type Strains, Phase IV (KMG-IV): sequencing the most valuable type-strain genomes for metagenomic binning, comparative biology and taxonomic classification.</title>
        <authorList>
            <person name="Goeker M."/>
        </authorList>
    </citation>
    <scope>NUCLEOTIDE SEQUENCE [LARGE SCALE GENOMIC DNA]</scope>
    <source>
        <strain evidence="6 7">DSM 21945</strain>
    </source>
</reference>
<evidence type="ECO:0000256" key="4">
    <source>
        <dbReference type="SAM" id="SignalP"/>
    </source>
</evidence>
<organism evidence="6 7">
    <name type="scientific">Gallaecimonas pentaromativorans</name>
    <dbReference type="NCBI Taxonomy" id="584787"/>
    <lineage>
        <taxon>Bacteria</taxon>
        <taxon>Pseudomonadati</taxon>
        <taxon>Pseudomonadota</taxon>
        <taxon>Gammaproteobacteria</taxon>
        <taxon>Enterobacterales</taxon>
        <taxon>Gallaecimonadaceae</taxon>
        <taxon>Gallaecimonas</taxon>
    </lineage>
</organism>
<dbReference type="PROSITE" id="PS51257">
    <property type="entry name" value="PROKAR_LIPOPROTEIN"/>
    <property type="match status" value="1"/>
</dbReference>
<dbReference type="InterPro" id="IPR009056">
    <property type="entry name" value="Cyt_c-like_dom"/>
</dbReference>
<comment type="caution">
    <text evidence="6">The sequence shown here is derived from an EMBL/GenBank/DDBJ whole genome shotgun (WGS) entry which is preliminary data.</text>
</comment>
<evidence type="ECO:0000256" key="1">
    <source>
        <dbReference type="ARBA" id="ARBA00022723"/>
    </source>
</evidence>
<sequence length="865" mass="95282">MKNSQIPKSVSLRYFIPLMLAAVSSCGASQTQQTNDPAPEPVAIPEPVSTSHQLTLPVEVLGDGNPATPLVKDVALSLDSTGLATADKLWFQCHRCGSYGAPEYEHTDGPVSNVIASVRVLGGMDDSADIPWVDVTDANLEVEDTVKVQGGINGGFYTVNMALILDSAMRQRLVASPALNRVQFRFNGTDGESNGFRILNIEMTDANNEKVSTDEITRIDPQLERSADNINKDDADAGKALWYGKDLLTKSSIVNRTIHASCSSCHAEDGWDLQYFNYSNNAIVQRSRFHGLSAEQGQQIADFLRYSLTQVPYVDKARPWNPPYQPGPGLDCDDPQCAVGWSAGAGLEAVAASPAAAAAALFGKNALAEITQDDVDQVMDANATLNVREMPVPMQFPDWNAWLPQVHPLDVWPVATNTEGAFDGSAQFVNGHWDPKGRYQGLIDWLTAHQNATNPANWSQLSALEREQIMAMFTQFGWESYSFLGGGRGDHIAPYSQYGAQVGAANLSSRIDANTIAGKPANAFGTNAFIERAMGSLLHWNSVRQWDLAQHYHLEGNQQWFIGEVDQATGQWKGRGEAHGWPFNTPSVFYLAPHMLYQADKDSADNLTREWYQAWEANNLMGSYYRSNQWYQLQMTINPGAQSGWVNFPMDWPYLTFFDELAANTVGSATPAAKAAQQEHNIRLLQGRIKSAQYVNNDIVLYDPSQSDLIANQGRYGRAQVVKHLAVNNFIDSDSEFGHGGSPFAFLDELTPGLYLKVVNGAINQFNSLYADTKAEDWRRCDPNNTQLGESEPIAGFRYCLDSARTPLGVRSDGSRYMHTTSYGITTEQIEQYGLWRATAMGAEPVRLGLWQGWIDAMWPAPAAQ</sequence>
<protein>
    <recommendedName>
        <fullName evidence="5">Cytochrome c domain-containing protein</fullName>
    </recommendedName>
</protein>
<keyword evidence="3" id="KW-0349">Heme</keyword>
<dbReference type="Proteomes" id="UP000268033">
    <property type="component" value="Unassembled WGS sequence"/>
</dbReference>
<dbReference type="RefSeq" id="WP_211355736.1">
    <property type="nucleotide sequence ID" value="NZ_RJUL01000005.1"/>
</dbReference>
<dbReference type="PROSITE" id="PS51007">
    <property type="entry name" value="CYTC"/>
    <property type="match status" value="1"/>
</dbReference>
<evidence type="ECO:0000313" key="7">
    <source>
        <dbReference type="Proteomes" id="UP000268033"/>
    </source>
</evidence>
<gene>
    <name evidence="6" type="ORF">EDC28_105160</name>
</gene>
<dbReference type="GO" id="GO:0020037">
    <property type="term" value="F:heme binding"/>
    <property type="evidence" value="ECO:0007669"/>
    <property type="project" value="InterPro"/>
</dbReference>
<evidence type="ECO:0000256" key="2">
    <source>
        <dbReference type="ARBA" id="ARBA00023004"/>
    </source>
</evidence>
<keyword evidence="1 3" id="KW-0479">Metal-binding</keyword>
<keyword evidence="7" id="KW-1185">Reference proteome</keyword>
<dbReference type="GO" id="GO:0009055">
    <property type="term" value="F:electron transfer activity"/>
    <property type="evidence" value="ECO:0007669"/>
    <property type="project" value="InterPro"/>
</dbReference>
<dbReference type="GO" id="GO:0046872">
    <property type="term" value="F:metal ion binding"/>
    <property type="evidence" value="ECO:0007669"/>
    <property type="project" value="UniProtKB-KW"/>
</dbReference>
<accession>A0A3N1PG53</accession>
<feature type="chain" id="PRO_5017993340" description="Cytochrome c domain-containing protein" evidence="4">
    <location>
        <begin position="28"/>
        <end position="865"/>
    </location>
</feature>
<evidence type="ECO:0000259" key="5">
    <source>
        <dbReference type="PROSITE" id="PS51007"/>
    </source>
</evidence>
<keyword evidence="4" id="KW-0732">Signal</keyword>
<feature type="signal peptide" evidence="4">
    <location>
        <begin position="1"/>
        <end position="27"/>
    </location>
</feature>
<name>A0A3N1PG53_9GAMM</name>
<keyword evidence="2 3" id="KW-0408">Iron</keyword>
<evidence type="ECO:0000313" key="6">
    <source>
        <dbReference type="EMBL" id="ROQ25850.1"/>
    </source>
</evidence>
<evidence type="ECO:0000256" key="3">
    <source>
        <dbReference type="PROSITE-ProRule" id="PRU00433"/>
    </source>
</evidence>
<feature type="domain" description="Cytochrome c" evidence="5">
    <location>
        <begin position="233"/>
        <end position="386"/>
    </location>
</feature>
<dbReference type="AlphaFoldDB" id="A0A3N1PG53"/>
<dbReference type="STRING" id="584787.GCA_001247655_02909"/>
<proteinExistence type="predicted"/>